<accession>A0ABU3DLE4</accession>
<dbReference type="Proteomes" id="UP001265259">
    <property type="component" value="Unassembled WGS sequence"/>
</dbReference>
<evidence type="ECO:0000313" key="2">
    <source>
        <dbReference type="Proteomes" id="UP001265259"/>
    </source>
</evidence>
<gene>
    <name evidence="1" type="ORF">RM543_17675</name>
</gene>
<comment type="caution">
    <text evidence="1">The sequence shown here is derived from an EMBL/GenBank/DDBJ whole genome shotgun (WGS) entry which is preliminary data.</text>
</comment>
<keyword evidence="2" id="KW-1185">Reference proteome</keyword>
<proteinExistence type="predicted"/>
<reference evidence="1 2" key="1">
    <citation type="submission" date="2023-09" db="EMBL/GenBank/DDBJ databases">
        <authorList>
            <person name="Rey-Velasco X."/>
        </authorList>
    </citation>
    <scope>NUCLEOTIDE SEQUENCE [LARGE SCALE GENOMIC DNA]</scope>
    <source>
        <strain evidence="1 2">F158</strain>
    </source>
</reference>
<organism evidence="1 2">
    <name type="scientific">Tropicimonas omnivorans</name>
    <dbReference type="NCBI Taxonomy" id="3075590"/>
    <lineage>
        <taxon>Bacteria</taxon>
        <taxon>Pseudomonadati</taxon>
        <taxon>Pseudomonadota</taxon>
        <taxon>Alphaproteobacteria</taxon>
        <taxon>Rhodobacterales</taxon>
        <taxon>Roseobacteraceae</taxon>
        <taxon>Tropicimonas</taxon>
    </lineage>
</organism>
<name>A0ABU3DLE4_9RHOB</name>
<dbReference type="EMBL" id="JAVRHL010000006">
    <property type="protein sequence ID" value="MDT0684513.1"/>
    <property type="molecule type" value="Genomic_DNA"/>
</dbReference>
<dbReference type="RefSeq" id="WP_311694100.1">
    <property type="nucleotide sequence ID" value="NZ_JAVRHL010000006.1"/>
</dbReference>
<protein>
    <submittedName>
        <fullName evidence="1">GIY-YIG nuclease family protein</fullName>
    </submittedName>
</protein>
<evidence type="ECO:0000313" key="1">
    <source>
        <dbReference type="EMBL" id="MDT0684513.1"/>
    </source>
</evidence>
<sequence length="312" mass="35240">MTQPDTTTTPAPFAATIPDHWQRMARAKGYRITRRGADRYRIVLLCECCGLGHTSKRNVLMDHTPVCPHCVRARWQEDATAAGLEWLGRDPHDPKRGRYRAPCGHEVSRQFELIKRIVAGACALRCETCQRTKEEAEATAAGWTLLGPAHERGVNYRRYRHDCGHEQEIARVNMRTERVSCAGCGVCWSASPSFIYCMRFKLPGLRPLVKLGFSRNPESRMNWQLLRTPDLFEQAQPSGQILRSIQIRTGHLALCQEKKMHAALRRSHPGSVVPAEHYGPWLNVKSEIYAGDLEPVILDMLDRLDPGAPAPD</sequence>